<dbReference type="Pfam" id="PF01809">
    <property type="entry name" value="YidD"/>
    <property type="match status" value="1"/>
</dbReference>
<comment type="similarity">
    <text evidence="1">Belongs to the UPF0161 family.</text>
</comment>
<comment type="subcellular location">
    <subcellularLocation>
        <location evidence="1">Cell membrane</location>
        <topology evidence="1">Peripheral membrane protein</topology>
        <orientation evidence="1">Cytoplasmic side</orientation>
    </subcellularLocation>
</comment>
<comment type="function">
    <text evidence="1">Could be involved in insertion of integral membrane proteins into the membrane.</text>
</comment>
<sequence>MTGPVAWLLVQPIRGYQRFISPYSPPSCRYYPCCSAYGVTALRRHGAARGLWLTARRLGRCNPWSTGGVDHVPPADLSWRGQNRWRKHQDQTSERQRERGGLAGSSPQGAPSGAGTEHHQRDQSDLSAITHDDRSPRTGPSSSGRPAA</sequence>
<dbReference type="HAMAP" id="MF_00386">
    <property type="entry name" value="UPF0161_YidD"/>
    <property type="match status" value="1"/>
</dbReference>
<reference evidence="3" key="1">
    <citation type="submission" date="2021-01" db="EMBL/GenBank/DDBJ databases">
        <title>KCTC 19127 draft genome.</title>
        <authorList>
            <person name="An D."/>
        </authorList>
    </citation>
    <scope>NUCLEOTIDE SEQUENCE</scope>
    <source>
        <strain evidence="3">KCTC 19127</strain>
    </source>
</reference>
<dbReference type="AlphaFoldDB" id="A0A938YFN7"/>
<evidence type="ECO:0000313" key="4">
    <source>
        <dbReference type="Proteomes" id="UP000663801"/>
    </source>
</evidence>
<keyword evidence="1" id="KW-0472">Membrane</keyword>
<accession>A0A938YFN7</accession>
<gene>
    <name evidence="3" type="primary">yidD</name>
    <name evidence="3" type="ORF">JL107_10170</name>
</gene>
<keyword evidence="1" id="KW-1003">Cell membrane</keyword>
<dbReference type="PANTHER" id="PTHR33383:SF1">
    <property type="entry name" value="MEMBRANE PROTEIN INSERTION EFFICIENCY FACTOR-RELATED"/>
    <property type="match status" value="1"/>
</dbReference>
<feature type="compositionally biased region" description="Basic and acidic residues" evidence="2">
    <location>
        <begin position="116"/>
        <end position="136"/>
    </location>
</feature>
<name>A0A938YFN7_9ACTN</name>
<dbReference type="PANTHER" id="PTHR33383">
    <property type="entry name" value="MEMBRANE PROTEIN INSERTION EFFICIENCY FACTOR-RELATED"/>
    <property type="match status" value="1"/>
</dbReference>
<feature type="compositionally biased region" description="Low complexity" evidence="2">
    <location>
        <begin position="104"/>
        <end position="115"/>
    </location>
</feature>
<comment type="caution">
    <text evidence="3">The sequence shown here is derived from an EMBL/GenBank/DDBJ whole genome shotgun (WGS) entry which is preliminary data.</text>
</comment>
<proteinExistence type="inferred from homology"/>
<feature type="region of interest" description="Disordered" evidence="2">
    <location>
        <begin position="63"/>
        <end position="148"/>
    </location>
</feature>
<keyword evidence="4" id="KW-1185">Reference proteome</keyword>
<evidence type="ECO:0000256" key="2">
    <source>
        <dbReference type="SAM" id="MobiDB-lite"/>
    </source>
</evidence>
<dbReference type="InterPro" id="IPR002696">
    <property type="entry name" value="Membr_insert_effic_factor_YidD"/>
</dbReference>
<organism evidence="3 4">
    <name type="scientific">Nakamurella flavida</name>
    <dbReference type="NCBI Taxonomy" id="363630"/>
    <lineage>
        <taxon>Bacteria</taxon>
        <taxon>Bacillati</taxon>
        <taxon>Actinomycetota</taxon>
        <taxon>Actinomycetes</taxon>
        <taxon>Nakamurellales</taxon>
        <taxon>Nakamurellaceae</taxon>
        <taxon>Nakamurella</taxon>
    </lineage>
</organism>
<dbReference type="Proteomes" id="UP000663801">
    <property type="component" value="Unassembled WGS sequence"/>
</dbReference>
<evidence type="ECO:0000256" key="1">
    <source>
        <dbReference type="HAMAP-Rule" id="MF_00386"/>
    </source>
</evidence>
<feature type="compositionally biased region" description="Basic and acidic residues" evidence="2">
    <location>
        <begin position="88"/>
        <end position="100"/>
    </location>
</feature>
<dbReference type="NCBIfam" id="TIGR00278">
    <property type="entry name" value="membrane protein insertion efficiency factor YidD"/>
    <property type="match status" value="1"/>
</dbReference>
<protein>
    <recommendedName>
        <fullName evidence="1">Putative membrane protein insertion efficiency factor</fullName>
    </recommendedName>
</protein>
<evidence type="ECO:0000313" key="3">
    <source>
        <dbReference type="EMBL" id="MBM9476811.1"/>
    </source>
</evidence>
<feature type="compositionally biased region" description="Low complexity" evidence="2">
    <location>
        <begin position="137"/>
        <end position="148"/>
    </location>
</feature>
<dbReference type="SMART" id="SM01234">
    <property type="entry name" value="Haemolytic"/>
    <property type="match status" value="1"/>
</dbReference>
<dbReference type="EMBL" id="JAERWL010000008">
    <property type="protein sequence ID" value="MBM9476811.1"/>
    <property type="molecule type" value="Genomic_DNA"/>
</dbReference>
<dbReference type="GO" id="GO:0005886">
    <property type="term" value="C:plasma membrane"/>
    <property type="evidence" value="ECO:0007669"/>
    <property type="project" value="UniProtKB-SubCell"/>
</dbReference>